<dbReference type="eggNOG" id="KOG2914">
    <property type="taxonomic scope" value="Eukaryota"/>
</dbReference>
<dbReference type="SFLD" id="SFLDS00003">
    <property type="entry name" value="Haloacid_Dehalogenase"/>
    <property type="match status" value="1"/>
</dbReference>
<dbReference type="STRING" id="619300.G3AT61"/>
<dbReference type="AlphaFoldDB" id="G3AT61"/>
<reference evidence="1 2" key="1">
    <citation type="journal article" date="2011" name="Proc. Natl. Acad. Sci. U.S.A.">
        <title>Comparative genomics of xylose-fermenting fungi for enhanced biofuel production.</title>
        <authorList>
            <person name="Wohlbach D.J."/>
            <person name="Kuo A."/>
            <person name="Sato T.K."/>
            <person name="Potts K.M."/>
            <person name="Salamov A.A."/>
            <person name="LaButti K.M."/>
            <person name="Sun H."/>
            <person name="Clum A."/>
            <person name="Pangilinan J.L."/>
            <person name="Lindquist E.A."/>
            <person name="Lucas S."/>
            <person name="Lapidus A."/>
            <person name="Jin M."/>
            <person name="Gunawan C."/>
            <person name="Balan V."/>
            <person name="Dale B.E."/>
            <person name="Jeffries T.W."/>
            <person name="Zinkel R."/>
            <person name="Barry K.W."/>
            <person name="Grigoriev I.V."/>
            <person name="Gasch A.P."/>
        </authorList>
    </citation>
    <scope>NUCLEOTIDE SEQUENCE [LARGE SCALE GENOMIC DNA]</scope>
    <source>
        <strain evidence="2">NRRL Y-27907 / 11-Y1</strain>
    </source>
</reference>
<dbReference type="Gene3D" id="3.40.50.1000">
    <property type="entry name" value="HAD superfamily/HAD-like"/>
    <property type="match status" value="1"/>
</dbReference>
<keyword evidence="2" id="KW-1185">Reference proteome</keyword>
<protein>
    <submittedName>
        <fullName evidence="1">2-deoxyglucose-6-phosphate phosphatase</fullName>
    </submittedName>
</protein>
<dbReference type="PANTHER" id="PTHR43481:SF9">
    <property type="entry name" value="2-DEOXYGLUCOSE-6-PHOSPHATE PHOSPHATASE 1-RELATED"/>
    <property type="match status" value="1"/>
</dbReference>
<dbReference type="GO" id="GO:0003850">
    <property type="term" value="F:2-deoxyglucose-6-phosphatase activity"/>
    <property type="evidence" value="ECO:0007669"/>
    <property type="project" value="TreeGrafter"/>
</dbReference>
<dbReference type="InterPro" id="IPR051806">
    <property type="entry name" value="HAD-like_SPP"/>
</dbReference>
<dbReference type="InterPro" id="IPR023198">
    <property type="entry name" value="PGP-like_dom2"/>
</dbReference>
<dbReference type="Gene3D" id="1.10.150.240">
    <property type="entry name" value="Putative phosphatase, domain 2"/>
    <property type="match status" value="1"/>
</dbReference>
<dbReference type="InterPro" id="IPR023214">
    <property type="entry name" value="HAD_sf"/>
</dbReference>
<dbReference type="SUPFAM" id="SSF56784">
    <property type="entry name" value="HAD-like"/>
    <property type="match status" value="1"/>
</dbReference>
<dbReference type="HOGENOM" id="CLU_045011_13_4_1"/>
<dbReference type="InterPro" id="IPR036412">
    <property type="entry name" value="HAD-like_sf"/>
</dbReference>
<dbReference type="InParanoid" id="G3AT61"/>
<dbReference type="InterPro" id="IPR041492">
    <property type="entry name" value="HAD_2"/>
</dbReference>
<dbReference type="RefSeq" id="XP_007376858.1">
    <property type="nucleotide sequence ID" value="XM_007376796.1"/>
</dbReference>
<dbReference type="OMA" id="NYEHRVR"/>
<dbReference type="SFLD" id="SFLDG01129">
    <property type="entry name" value="C1.5:_HAD__Beta-PGM__Phosphata"/>
    <property type="match status" value="1"/>
</dbReference>
<proteinExistence type="predicted"/>
<evidence type="ECO:0000313" key="2">
    <source>
        <dbReference type="Proteomes" id="UP000000709"/>
    </source>
</evidence>
<dbReference type="EMBL" id="GL996504">
    <property type="protein sequence ID" value="EGW30825.1"/>
    <property type="molecule type" value="Genomic_DNA"/>
</dbReference>
<dbReference type="GeneID" id="18870482"/>
<sequence>MSNIITLNTNFILFDLDGTLVNSTAAVEKSWEHEVEVHNKQHPDAKLDLQTLLFECHGSRTVETFTKSFPEKLPVSQKDIDIWESEIVRKYGDLGKPIPGSVAFLESLNEKGAKDSWAIITSGTQELAYGWYNRLFSSIPRPKIFITAHDVSNGKPDPEGYYTAFKKLISLNNIVVGVSRPKAIVFEDAPTGVKSGVNGGFLVIGIASTFSKEVLLKAGATYVIEDFSKVSLIESDDADEDEYSRLTVSLEIL</sequence>
<dbReference type="Pfam" id="PF13419">
    <property type="entry name" value="HAD_2"/>
    <property type="match status" value="1"/>
</dbReference>
<dbReference type="OrthoDB" id="18978at2759"/>
<accession>G3AT61</accession>
<gene>
    <name evidence="1" type="ORF">SPAPADRAFT_142765</name>
</gene>
<dbReference type="Proteomes" id="UP000000709">
    <property type="component" value="Unassembled WGS sequence"/>
</dbReference>
<dbReference type="PANTHER" id="PTHR43481">
    <property type="entry name" value="FRUCTOSE-1-PHOSPHATE PHOSPHATASE"/>
    <property type="match status" value="1"/>
</dbReference>
<organism evidence="2">
    <name type="scientific">Spathaspora passalidarum (strain NRRL Y-27907 / 11-Y1)</name>
    <dbReference type="NCBI Taxonomy" id="619300"/>
    <lineage>
        <taxon>Eukaryota</taxon>
        <taxon>Fungi</taxon>
        <taxon>Dikarya</taxon>
        <taxon>Ascomycota</taxon>
        <taxon>Saccharomycotina</taxon>
        <taxon>Pichiomycetes</taxon>
        <taxon>Debaryomycetaceae</taxon>
        <taxon>Spathaspora</taxon>
    </lineage>
</organism>
<name>G3AT61_SPAPN</name>
<evidence type="ECO:0000313" key="1">
    <source>
        <dbReference type="EMBL" id="EGW30825.1"/>
    </source>
</evidence>
<dbReference type="PROSITE" id="PS01228">
    <property type="entry name" value="COF_1"/>
    <property type="match status" value="1"/>
</dbReference>
<dbReference type="FunCoup" id="G3AT61">
    <property type="interactions" value="207"/>
</dbReference>
<dbReference type="KEGG" id="spaa:SPAPADRAFT_142765"/>